<dbReference type="KEGG" id="vde:111244670"/>
<evidence type="ECO:0000313" key="2">
    <source>
        <dbReference type="Proteomes" id="UP000594260"/>
    </source>
</evidence>
<accession>A0A7M7MAE8</accession>
<sequence length="288" mass="33261">MILNGRRKRCATNEKSSLKRFRKSGLEGGAARMSDEDFIDHLKKVIRHLFCFLGPYACDNDPNNRDLKLKALKLFEGLGVKPDGEANLMQHDIKDAAMRELLIYKLRYEMDLLNDSARLRNLFDTTVDKVTVYFLGLYDYYLKEQIPVYGEDDTDLPEVIVTFANGQQIRLGTDRQTLTITHDMGSVRLKLILHDKYPAFDPATSPKEPPALDLHFMFAEPQFPASNDYYYLYYTCVFPYIEKELKESIYYYKVVIAARWGSPRAGEAPPVFRKTLVNEVKDAKSKQI</sequence>
<dbReference type="RefSeq" id="XP_022647719.1">
    <property type="nucleotide sequence ID" value="XM_022791984.1"/>
</dbReference>
<dbReference type="Proteomes" id="UP000594260">
    <property type="component" value="Unplaced"/>
</dbReference>
<reference evidence="1" key="1">
    <citation type="submission" date="2021-01" db="UniProtKB">
        <authorList>
            <consortium name="EnsemblMetazoa"/>
        </authorList>
    </citation>
    <scope>IDENTIFICATION</scope>
</reference>
<evidence type="ECO:0000313" key="1">
    <source>
        <dbReference type="EnsemblMetazoa" id="XP_022647719"/>
    </source>
</evidence>
<dbReference type="EnsemblMetazoa" id="XM_022791984">
    <property type="protein sequence ID" value="XP_022647719"/>
    <property type="gene ID" value="LOC111244670"/>
</dbReference>
<organism evidence="1 2">
    <name type="scientific">Varroa destructor</name>
    <name type="common">Honeybee mite</name>
    <dbReference type="NCBI Taxonomy" id="109461"/>
    <lineage>
        <taxon>Eukaryota</taxon>
        <taxon>Metazoa</taxon>
        <taxon>Ecdysozoa</taxon>
        <taxon>Arthropoda</taxon>
        <taxon>Chelicerata</taxon>
        <taxon>Arachnida</taxon>
        <taxon>Acari</taxon>
        <taxon>Parasitiformes</taxon>
        <taxon>Mesostigmata</taxon>
        <taxon>Gamasina</taxon>
        <taxon>Dermanyssoidea</taxon>
        <taxon>Varroidae</taxon>
        <taxon>Varroa</taxon>
    </lineage>
</organism>
<dbReference type="InParanoid" id="A0A7M7MAE8"/>
<dbReference type="GeneID" id="111244670"/>
<protein>
    <submittedName>
        <fullName evidence="1">Uncharacterized protein</fullName>
    </submittedName>
</protein>
<name>A0A7M7MAE8_VARDE</name>
<proteinExistence type="predicted"/>
<dbReference type="AlphaFoldDB" id="A0A7M7MAE8"/>
<keyword evidence="2" id="KW-1185">Reference proteome</keyword>